<dbReference type="PROSITE" id="PS00221">
    <property type="entry name" value="MIP"/>
    <property type="match status" value="1"/>
</dbReference>
<feature type="transmembrane region" description="Helical" evidence="9">
    <location>
        <begin position="199"/>
        <end position="219"/>
    </location>
</feature>
<evidence type="ECO:0000256" key="2">
    <source>
        <dbReference type="ARBA" id="ARBA00006175"/>
    </source>
</evidence>
<evidence type="ECO:0000256" key="3">
    <source>
        <dbReference type="ARBA" id="ARBA00022448"/>
    </source>
</evidence>
<dbReference type="OrthoDB" id="3222at2759"/>
<keyword evidence="6 9" id="KW-1133">Transmembrane helix</keyword>
<proteinExistence type="inferred from homology"/>
<organism evidence="10 11">
    <name type="scientific">Chrysodeixis includens</name>
    <name type="common">Soybean looper</name>
    <name type="synonym">Pseudoplusia includens</name>
    <dbReference type="NCBI Taxonomy" id="689277"/>
    <lineage>
        <taxon>Eukaryota</taxon>
        <taxon>Metazoa</taxon>
        <taxon>Ecdysozoa</taxon>
        <taxon>Arthropoda</taxon>
        <taxon>Hexapoda</taxon>
        <taxon>Insecta</taxon>
        <taxon>Pterygota</taxon>
        <taxon>Neoptera</taxon>
        <taxon>Endopterygota</taxon>
        <taxon>Lepidoptera</taxon>
        <taxon>Glossata</taxon>
        <taxon>Ditrysia</taxon>
        <taxon>Noctuoidea</taxon>
        <taxon>Noctuidae</taxon>
        <taxon>Plusiinae</taxon>
        <taxon>Chrysodeixis</taxon>
    </lineage>
</organism>
<dbReference type="Gene3D" id="1.20.1080.10">
    <property type="entry name" value="Glycerol uptake facilitator protein"/>
    <property type="match status" value="1"/>
</dbReference>
<evidence type="ECO:0000256" key="8">
    <source>
        <dbReference type="RuleBase" id="RU000477"/>
    </source>
</evidence>
<dbReference type="PANTHER" id="PTHR19139:SF199">
    <property type="entry name" value="MIP17260P"/>
    <property type="match status" value="1"/>
</dbReference>
<feature type="transmembrane region" description="Helical" evidence="9">
    <location>
        <begin position="12"/>
        <end position="31"/>
    </location>
</feature>
<sequence length="232" mass="24786">MRDYKTVLKQLISEFLGTFLYLAIVLSAGIGHGSNNVTVVIALSNGFVVSSIIYVFGHVSGSHINPAVTVGALVCEHIKPLKALFYVAMHAAGSVAGAAVAHVISAESIRGNLGATIPYEHSSSLQTFLLEFLMTFLLVAVVLSVLDPYRGAKGLGSTPLAIGVCIAGCICSGTPYTGSLNPVRTLGPAVIMGIWKFHWGYWAATMLGGFVAGLVYRFILRIKYRVYQFDEQ</sequence>
<comment type="similarity">
    <text evidence="2 8">Belongs to the MIP/aquaporin (TC 1.A.8) family.</text>
</comment>
<comment type="subcellular location">
    <subcellularLocation>
        <location evidence="1">Cell membrane</location>
        <topology evidence="1">Multi-pass membrane protein</topology>
    </subcellularLocation>
</comment>
<evidence type="ECO:0000256" key="1">
    <source>
        <dbReference type="ARBA" id="ARBA00004651"/>
    </source>
</evidence>
<dbReference type="Pfam" id="PF00230">
    <property type="entry name" value="MIP"/>
    <property type="match status" value="1"/>
</dbReference>
<protein>
    <recommendedName>
        <fullName evidence="12">Aquaporin</fullName>
    </recommendedName>
</protein>
<keyword evidence="4" id="KW-1003">Cell membrane</keyword>
<evidence type="ECO:0000256" key="6">
    <source>
        <dbReference type="ARBA" id="ARBA00022989"/>
    </source>
</evidence>
<keyword evidence="5 8" id="KW-0812">Transmembrane</keyword>
<feature type="transmembrane region" description="Helical" evidence="9">
    <location>
        <begin position="83"/>
        <end position="105"/>
    </location>
</feature>
<dbReference type="EMBL" id="LR824010">
    <property type="protein sequence ID" value="CAD0197944.1"/>
    <property type="molecule type" value="Genomic_DNA"/>
</dbReference>
<evidence type="ECO:0000256" key="4">
    <source>
        <dbReference type="ARBA" id="ARBA00022475"/>
    </source>
</evidence>
<evidence type="ECO:0008006" key="12">
    <source>
        <dbReference type="Google" id="ProtNLM"/>
    </source>
</evidence>
<evidence type="ECO:0000313" key="10">
    <source>
        <dbReference type="EMBL" id="CAD0197944.1"/>
    </source>
</evidence>
<dbReference type="Proteomes" id="UP001154114">
    <property type="component" value="Chromosome 7"/>
</dbReference>
<dbReference type="PANTHER" id="PTHR19139">
    <property type="entry name" value="AQUAPORIN TRANSPORTER"/>
    <property type="match status" value="1"/>
</dbReference>
<dbReference type="InterPro" id="IPR022357">
    <property type="entry name" value="MIP_CS"/>
</dbReference>
<dbReference type="InterPro" id="IPR034294">
    <property type="entry name" value="Aquaporin_transptr"/>
</dbReference>
<gene>
    <name evidence="10" type="ORF">CINC_LOCUS12222</name>
</gene>
<feature type="transmembrane region" description="Helical" evidence="9">
    <location>
        <begin position="125"/>
        <end position="146"/>
    </location>
</feature>
<keyword evidence="3 8" id="KW-0813">Transport</keyword>
<dbReference type="InterPro" id="IPR000425">
    <property type="entry name" value="MIP"/>
</dbReference>
<keyword evidence="7 9" id="KW-0472">Membrane</keyword>
<keyword evidence="11" id="KW-1185">Reference proteome</keyword>
<reference evidence="10" key="1">
    <citation type="submission" date="2021-12" db="EMBL/GenBank/DDBJ databases">
        <authorList>
            <person name="King R."/>
        </authorList>
    </citation>
    <scope>NUCLEOTIDE SEQUENCE</scope>
</reference>
<dbReference type="InterPro" id="IPR023271">
    <property type="entry name" value="Aquaporin-like"/>
</dbReference>
<dbReference type="PRINTS" id="PR00783">
    <property type="entry name" value="MINTRINSICP"/>
</dbReference>
<accession>A0A9N8PZP4</accession>
<dbReference type="GO" id="GO:0015250">
    <property type="term" value="F:water channel activity"/>
    <property type="evidence" value="ECO:0007669"/>
    <property type="project" value="TreeGrafter"/>
</dbReference>
<evidence type="ECO:0000313" key="11">
    <source>
        <dbReference type="Proteomes" id="UP001154114"/>
    </source>
</evidence>
<evidence type="ECO:0000256" key="9">
    <source>
        <dbReference type="SAM" id="Phobius"/>
    </source>
</evidence>
<dbReference type="GO" id="GO:0005886">
    <property type="term" value="C:plasma membrane"/>
    <property type="evidence" value="ECO:0007669"/>
    <property type="project" value="UniProtKB-SubCell"/>
</dbReference>
<name>A0A9N8PZP4_CHRIL</name>
<dbReference type="SUPFAM" id="SSF81338">
    <property type="entry name" value="Aquaporin-like"/>
    <property type="match status" value="1"/>
</dbReference>
<dbReference type="AlphaFoldDB" id="A0A9N8PZP4"/>
<evidence type="ECO:0000256" key="7">
    <source>
        <dbReference type="ARBA" id="ARBA00023136"/>
    </source>
</evidence>
<feature type="transmembrane region" description="Helical" evidence="9">
    <location>
        <begin position="158"/>
        <end position="179"/>
    </location>
</feature>
<feature type="transmembrane region" description="Helical" evidence="9">
    <location>
        <begin position="37"/>
        <end position="56"/>
    </location>
</feature>
<evidence type="ECO:0000256" key="5">
    <source>
        <dbReference type="ARBA" id="ARBA00022692"/>
    </source>
</evidence>